<proteinExistence type="predicted"/>
<evidence type="ECO:0000313" key="1">
    <source>
        <dbReference type="EMBL" id="KAI9910016.1"/>
    </source>
</evidence>
<sequence>MQPTLRHVPPNFPRDSIHAVWSPSCAALMAATYPPGPPPMTTTSYSVEAEAKARAVTDEGKASERCERGKNVRNISVGVGGSSARANGCGNGRNSVTSIRSIEFFVSTSNI</sequence>
<dbReference type="EMBL" id="CM047585">
    <property type="protein sequence ID" value="KAI9910016.1"/>
    <property type="molecule type" value="Genomic_DNA"/>
</dbReference>
<gene>
    <name evidence="1" type="ORF">PsorP6_010428</name>
</gene>
<dbReference type="Proteomes" id="UP001163321">
    <property type="component" value="Chromosome 6"/>
</dbReference>
<organism evidence="1 2">
    <name type="scientific">Peronosclerospora sorghi</name>
    <dbReference type="NCBI Taxonomy" id="230839"/>
    <lineage>
        <taxon>Eukaryota</taxon>
        <taxon>Sar</taxon>
        <taxon>Stramenopiles</taxon>
        <taxon>Oomycota</taxon>
        <taxon>Peronosporomycetes</taxon>
        <taxon>Peronosporales</taxon>
        <taxon>Peronosporaceae</taxon>
        <taxon>Peronosclerospora</taxon>
    </lineage>
</organism>
<protein>
    <submittedName>
        <fullName evidence="1">Uncharacterized protein</fullName>
    </submittedName>
</protein>
<evidence type="ECO:0000313" key="2">
    <source>
        <dbReference type="Proteomes" id="UP001163321"/>
    </source>
</evidence>
<accession>A0ACC0VV83</accession>
<reference evidence="1 2" key="1">
    <citation type="journal article" date="2022" name="bioRxiv">
        <title>The genome of the oomycete Peronosclerospora sorghi, a cosmopolitan pathogen of maize and sorghum, is inflated with dispersed pseudogenes.</title>
        <authorList>
            <person name="Fletcher K."/>
            <person name="Martin F."/>
            <person name="Isakeit T."/>
            <person name="Cavanaugh K."/>
            <person name="Magill C."/>
            <person name="Michelmore R."/>
        </authorList>
    </citation>
    <scope>NUCLEOTIDE SEQUENCE [LARGE SCALE GENOMIC DNA]</scope>
    <source>
        <strain evidence="1">P6</strain>
    </source>
</reference>
<name>A0ACC0VV83_9STRA</name>
<comment type="caution">
    <text evidence="1">The sequence shown here is derived from an EMBL/GenBank/DDBJ whole genome shotgun (WGS) entry which is preliminary data.</text>
</comment>
<keyword evidence="2" id="KW-1185">Reference proteome</keyword>